<evidence type="ECO:0000256" key="1">
    <source>
        <dbReference type="ARBA" id="ARBA00001947"/>
    </source>
</evidence>
<dbReference type="PANTHER" id="PTHR11647">
    <property type="entry name" value="HYDRANTOINASE/DIHYDROPYRIMIDINASE FAMILY MEMBER"/>
    <property type="match status" value="1"/>
</dbReference>
<comment type="function">
    <text evidence="6">Catalyzes the stereospecific hydrolysis of the cyclic amide bond of D-hydantoin derivatives.</text>
</comment>
<organism evidence="10 11">
    <name type="scientific">Verticiella sediminum</name>
    <dbReference type="NCBI Taxonomy" id="1247510"/>
    <lineage>
        <taxon>Bacteria</taxon>
        <taxon>Pseudomonadati</taxon>
        <taxon>Pseudomonadota</taxon>
        <taxon>Betaproteobacteria</taxon>
        <taxon>Burkholderiales</taxon>
        <taxon>Alcaligenaceae</taxon>
        <taxon>Verticiella</taxon>
    </lineage>
</organism>
<protein>
    <recommendedName>
        <fullName evidence="7">D-hydantoinase</fullName>
    </recommendedName>
</protein>
<dbReference type="EMBL" id="VLTJ01000030">
    <property type="protein sequence ID" value="TSH92135.1"/>
    <property type="molecule type" value="Genomic_DNA"/>
</dbReference>
<evidence type="ECO:0000256" key="6">
    <source>
        <dbReference type="ARBA" id="ARBA00055040"/>
    </source>
</evidence>
<evidence type="ECO:0000256" key="3">
    <source>
        <dbReference type="ARBA" id="ARBA00022553"/>
    </source>
</evidence>
<dbReference type="InterPro" id="IPR032466">
    <property type="entry name" value="Metal_Hydrolase"/>
</dbReference>
<name>A0A556AGX6_9BURK</name>
<dbReference type="FunFam" id="3.20.20.140:FF:000217">
    <property type="entry name" value="Dihydropyrimidinase-related protein 1"/>
    <property type="match status" value="1"/>
</dbReference>
<dbReference type="RefSeq" id="WP_143949548.1">
    <property type="nucleotide sequence ID" value="NZ_BAABMB010000007.1"/>
</dbReference>
<sequence>MSAFDLTIRHGRIITATDDFQGDIGIVDGRIAAVAERLSPGRRDYDAAGRLVMPGGIDSHCHVEQLSSMGVLCADDWYSASVSAAYGGNTCIVPFAAQHRGQSLREVAEQYRASAAAKSVIDFSYHLIVSDPTPQTLETDLPSLIREGITSFKVFMTYERLKLDDAQLLEVFAIAAREGALPMVHAENNDVITWVARHLLRHGLTAPKYHATSHAPVAETEATNRAIQLASLLDVPVMIVHVSTQGAAQAIHAARTLGAPVHGETCPHYLLLTADDLDLPGVEGAKFCCSPPPRDPASQAALWRALAGGTLQLFSSDHAPYRFDETGKLPSGEATTFKQIANGLPGLEVRMPLLFSEGVRKGRITLNQFVALTSTNHALMYGMHPRKGTIAPGADADIVVWDPARERRITWADLHDAVGYTPYEGMTITGWPDVVFSRGEAVVEAGTLQAAAGRGRFVSRGQPAPVRSARVPGTEARFMRSLSGAGPFTAR</sequence>
<evidence type="ECO:0000256" key="8">
    <source>
        <dbReference type="PIRSR" id="PIRSR611778-50"/>
    </source>
</evidence>
<evidence type="ECO:0000313" key="11">
    <source>
        <dbReference type="Proteomes" id="UP000318405"/>
    </source>
</evidence>
<dbReference type="Proteomes" id="UP000318405">
    <property type="component" value="Unassembled WGS sequence"/>
</dbReference>
<dbReference type="Pfam" id="PF01979">
    <property type="entry name" value="Amidohydro_1"/>
    <property type="match status" value="1"/>
</dbReference>
<keyword evidence="5 10" id="KW-0378">Hydrolase</keyword>
<dbReference type="InterPro" id="IPR050378">
    <property type="entry name" value="Metallo-dep_Hydrolases_sf"/>
</dbReference>
<comment type="caution">
    <text evidence="10">The sequence shown here is derived from an EMBL/GenBank/DDBJ whole genome shotgun (WGS) entry which is preliminary data.</text>
</comment>
<dbReference type="InterPro" id="IPR006680">
    <property type="entry name" value="Amidohydro-rel"/>
</dbReference>
<comment type="similarity">
    <text evidence="2">Belongs to the metallo-dependent hydrolases superfamily. Hydantoinase/dihydropyrimidinase family.</text>
</comment>
<comment type="PTM">
    <text evidence="8">Carbamylation allows a single lysine to coordinate two divalent metal cations.</text>
</comment>
<dbReference type="PANTHER" id="PTHR11647:SF1">
    <property type="entry name" value="COLLAPSIN RESPONSE MEDIATOR PROTEIN"/>
    <property type="match status" value="1"/>
</dbReference>
<dbReference type="Gene3D" id="2.30.40.10">
    <property type="entry name" value="Urease, subunit C, domain 1"/>
    <property type="match status" value="1"/>
</dbReference>
<feature type="domain" description="Amidohydrolase-related" evidence="9">
    <location>
        <begin position="51"/>
        <end position="442"/>
    </location>
</feature>
<dbReference type="InterPro" id="IPR011059">
    <property type="entry name" value="Metal-dep_hydrolase_composite"/>
</dbReference>
<reference evidence="10 11" key="1">
    <citation type="submission" date="2019-07" db="EMBL/GenBank/DDBJ databases">
        <title>Qingshengfaniella alkalisoli gen. nov., sp. nov., isolated from saline soil.</title>
        <authorList>
            <person name="Xu L."/>
            <person name="Huang X.-X."/>
            <person name="Sun J.-Q."/>
        </authorList>
    </citation>
    <scope>NUCLEOTIDE SEQUENCE [LARGE SCALE GENOMIC DNA]</scope>
    <source>
        <strain evidence="10 11">DSM 27279</strain>
    </source>
</reference>
<dbReference type="InterPro" id="IPR011778">
    <property type="entry name" value="Hydantoinase/dihydroPyrase"/>
</dbReference>
<dbReference type="NCBIfam" id="TIGR02033">
    <property type="entry name" value="D-hydantoinase"/>
    <property type="match status" value="1"/>
</dbReference>
<dbReference type="GO" id="GO:0005829">
    <property type="term" value="C:cytosol"/>
    <property type="evidence" value="ECO:0007669"/>
    <property type="project" value="TreeGrafter"/>
</dbReference>
<gene>
    <name evidence="10" type="primary">hydA</name>
    <name evidence="10" type="ORF">FOZ76_17335</name>
</gene>
<dbReference type="CDD" id="cd01314">
    <property type="entry name" value="D-HYD"/>
    <property type="match status" value="1"/>
</dbReference>
<dbReference type="OrthoDB" id="5687299at2"/>
<dbReference type="AlphaFoldDB" id="A0A556AGX6"/>
<comment type="cofactor">
    <cofactor evidence="1">
        <name>Zn(2+)</name>
        <dbReference type="ChEBI" id="CHEBI:29105"/>
    </cofactor>
</comment>
<dbReference type="NCBIfam" id="NF009941">
    <property type="entry name" value="PRK13404.1"/>
    <property type="match status" value="1"/>
</dbReference>
<evidence type="ECO:0000259" key="9">
    <source>
        <dbReference type="Pfam" id="PF01979"/>
    </source>
</evidence>
<accession>A0A556AGX6</accession>
<keyword evidence="3" id="KW-0597">Phosphoprotein</keyword>
<dbReference type="Gene3D" id="3.20.20.140">
    <property type="entry name" value="Metal-dependent hydrolases"/>
    <property type="match status" value="1"/>
</dbReference>
<dbReference type="GO" id="GO:0016812">
    <property type="term" value="F:hydrolase activity, acting on carbon-nitrogen (but not peptide) bonds, in cyclic amides"/>
    <property type="evidence" value="ECO:0007669"/>
    <property type="project" value="TreeGrafter"/>
</dbReference>
<evidence type="ECO:0000256" key="7">
    <source>
        <dbReference type="ARBA" id="ARBA00068457"/>
    </source>
</evidence>
<evidence type="ECO:0000256" key="4">
    <source>
        <dbReference type="ARBA" id="ARBA00022723"/>
    </source>
</evidence>
<evidence type="ECO:0000256" key="5">
    <source>
        <dbReference type="ARBA" id="ARBA00022801"/>
    </source>
</evidence>
<feature type="modified residue" description="N6-carboxylysine" evidence="8">
    <location>
        <position position="153"/>
    </location>
</feature>
<keyword evidence="11" id="KW-1185">Reference proteome</keyword>
<dbReference type="SUPFAM" id="SSF51556">
    <property type="entry name" value="Metallo-dependent hydrolases"/>
    <property type="match status" value="1"/>
</dbReference>
<dbReference type="SUPFAM" id="SSF51338">
    <property type="entry name" value="Composite domain of metallo-dependent hydrolases"/>
    <property type="match status" value="2"/>
</dbReference>
<dbReference type="GO" id="GO:0046872">
    <property type="term" value="F:metal ion binding"/>
    <property type="evidence" value="ECO:0007669"/>
    <property type="project" value="UniProtKB-KW"/>
</dbReference>
<keyword evidence="4" id="KW-0479">Metal-binding</keyword>
<evidence type="ECO:0000256" key="2">
    <source>
        <dbReference type="ARBA" id="ARBA00008829"/>
    </source>
</evidence>
<evidence type="ECO:0000313" key="10">
    <source>
        <dbReference type="EMBL" id="TSH92135.1"/>
    </source>
</evidence>
<proteinExistence type="inferred from homology"/>